<dbReference type="InterPro" id="IPR027618">
    <property type="entry name" value="Beta_prop_Msarc"/>
</dbReference>
<dbReference type="InterPro" id="IPR035986">
    <property type="entry name" value="PKD_dom_sf"/>
</dbReference>
<dbReference type="PANTHER" id="PTHR36842">
    <property type="entry name" value="PROTEIN TOLB HOMOLOG"/>
    <property type="match status" value="1"/>
</dbReference>
<dbReference type="AlphaFoldDB" id="A0A0E3KZY5"/>
<evidence type="ECO:0000259" key="1">
    <source>
        <dbReference type="PROSITE" id="PS50093"/>
    </source>
</evidence>
<accession>A0A0E3KZY5</accession>
<dbReference type="InterPro" id="IPR007742">
    <property type="entry name" value="NosD_dom"/>
</dbReference>
<feature type="domain" description="PKD" evidence="1">
    <location>
        <begin position="506"/>
        <end position="552"/>
    </location>
</feature>
<dbReference type="InterPro" id="IPR011050">
    <property type="entry name" value="Pectin_lyase_fold/virulence"/>
</dbReference>
<dbReference type="Pfam" id="PF18911">
    <property type="entry name" value="PKD_4"/>
    <property type="match status" value="1"/>
</dbReference>
<dbReference type="HOGENOM" id="CLU_306671_0_0_2"/>
<dbReference type="Gene3D" id="2.120.10.30">
    <property type="entry name" value="TolB, C-terminal domain"/>
    <property type="match status" value="1"/>
</dbReference>
<dbReference type="NCBIfam" id="TIGR04275">
    <property type="entry name" value="beta_prop_Msarc"/>
    <property type="match status" value="6"/>
</dbReference>
<dbReference type="InterPro" id="IPR006626">
    <property type="entry name" value="PbH1"/>
</dbReference>
<dbReference type="Pfam" id="PF05048">
    <property type="entry name" value="NosD"/>
    <property type="match status" value="1"/>
</dbReference>
<organism evidence="2 3">
    <name type="scientific">Methanosarcina thermophila CHTI-55</name>
    <dbReference type="NCBI Taxonomy" id="1434121"/>
    <lineage>
        <taxon>Archaea</taxon>
        <taxon>Methanobacteriati</taxon>
        <taxon>Methanobacteriota</taxon>
        <taxon>Stenosarchaea group</taxon>
        <taxon>Methanomicrobia</taxon>
        <taxon>Methanosarcinales</taxon>
        <taxon>Methanosarcinaceae</taxon>
        <taxon>Methanosarcina</taxon>
    </lineage>
</organism>
<dbReference type="SUPFAM" id="SSF49299">
    <property type="entry name" value="PKD domain"/>
    <property type="match status" value="1"/>
</dbReference>
<dbReference type="SMART" id="SM00710">
    <property type="entry name" value="PbH1"/>
    <property type="match status" value="7"/>
</dbReference>
<name>A0A0E3KZY5_METTE</name>
<dbReference type="InterPro" id="IPR022441">
    <property type="entry name" value="Para_beta_helix_rpt-2"/>
</dbReference>
<dbReference type="InterPro" id="IPR000601">
    <property type="entry name" value="PKD_dom"/>
</dbReference>
<dbReference type="InterPro" id="IPR022409">
    <property type="entry name" value="PKD/Chitinase_dom"/>
</dbReference>
<dbReference type="InterPro" id="IPR012334">
    <property type="entry name" value="Pectin_lyas_fold"/>
</dbReference>
<dbReference type="Proteomes" id="UP000056925">
    <property type="component" value="Chromosome"/>
</dbReference>
<dbReference type="Gene3D" id="2.160.20.10">
    <property type="entry name" value="Single-stranded right-handed beta-helix, Pectin lyase-like"/>
    <property type="match status" value="1"/>
</dbReference>
<proteinExistence type="predicted"/>
<evidence type="ECO:0000313" key="2">
    <source>
        <dbReference type="EMBL" id="AKB14716.1"/>
    </source>
</evidence>
<dbReference type="InterPro" id="IPR011042">
    <property type="entry name" value="6-blade_b-propeller_TolB-like"/>
</dbReference>
<reference evidence="2 3" key="1">
    <citation type="submission" date="2014-07" db="EMBL/GenBank/DDBJ databases">
        <title>Methanogenic archaea and the global carbon cycle.</title>
        <authorList>
            <person name="Henriksen J.R."/>
            <person name="Luke J."/>
            <person name="Reinhart S."/>
            <person name="Benedict M.N."/>
            <person name="Youngblut N.D."/>
            <person name="Metcalf M.E."/>
            <person name="Whitaker R.J."/>
            <person name="Metcalf W.W."/>
        </authorList>
    </citation>
    <scope>NUCLEOTIDE SEQUENCE [LARGE SCALE GENOMIC DNA]</scope>
    <source>
        <strain evidence="2 3">CHTI-55</strain>
    </source>
</reference>
<dbReference type="PROSITE" id="PS50093">
    <property type="entry name" value="PKD"/>
    <property type="match status" value="1"/>
</dbReference>
<dbReference type="SUPFAM" id="SSF69304">
    <property type="entry name" value="Tricorn protease N-terminal domain"/>
    <property type="match status" value="1"/>
</dbReference>
<dbReference type="EMBL" id="CP009502">
    <property type="protein sequence ID" value="AKB14716.1"/>
    <property type="molecule type" value="Genomic_DNA"/>
</dbReference>
<dbReference type="PANTHER" id="PTHR36842:SF1">
    <property type="entry name" value="PROTEIN TOLB"/>
    <property type="match status" value="1"/>
</dbReference>
<dbReference type="KEGG" id="mthe:MSTHC_0398"/>
<dbReference type="PATRIC" id="fig|1434121.4.peg.493"/>
<protein>
    <submittedName>
        <fullName evidence="2">Cell surface protein</fullName>
    </submittedName>
</protein>
<dbReference type="SUPFAM" id="SSF51126">
    <property type="entry name" value="Pectin lyase-like"/>
    <property type="match status" value="1"/>
</dbReference>
<dbReference type="SMART" id="SM00089">
    <property type="entry name" value="PKD"/>
    <property type="match status" value="1"/>
</dbReference>
<sequence length="923" mass="102690">MWVSRLIVFLLVTIFFMAAVYNPASAKEITVDNSGPGADFKSIQEAVNNSSSGDLILVYPGFYNECVDIWNNVSILSVSENPEDTTVRAFKLSANNITLSGFSVQEYLNLQGPRNDNWEDLIIYDKIENCTVKNNILESGIGADNCDNSTIEKNTILKSGIYISGSGRDSTFTVSDNLIVSGNISVDHGPYGCLLLNNTLLEGGIGLIYSDCRILGNYISNDPESGISLSEASSYIENNTIVNCSVGIHLIWLAGMNKIYNNTLIHNDKGISIWGSGGNSILNNTISKNNIGILVDGWAMDQAGDNSILNNTISNNNIGISLEGDSSGNVVANNRVELNTQCGVYINQIKDNLGEKYVGKESYYGINRFYNNIFNNTVNFFNDTGNYTGDVAKEDYSPGGNSVSLNTSKTSDTNIICGPYIGGNYWAKPDGTGFSQTCNDWNKDGIGDSIYTVSAYDIDYLPLVSIPGDQQPVFPVAEFSTNASNGYLPLSVLFTDLSQNATSRAWDFENDGIIDSTNKTPVHVYPVSGTYTVNLTVSNENGTFSKLYPVVVSDGPQYTFMEAQITKNKSNQVKPAIYGDRIIFLDDCNVWGYYTIYVYDLSTSTEAQIPTNISYYNSEIWPAIYGDRVVWNEYRDTKGGAEGSNIHVYNLSTSKETRITNSGKAFDPDIYGDRIVWTDYRNGNGDIYMYNFSTGRETRITTNESDQDDPAIYDDKIVWRDRKKIVWYDRHRGYSTWYKDDIYMYNLSTSTETQITTSGSASNPKIHGDRLVYLNGSHIYMYNLSTSKETRITITNESKSNPSIYGDRIVWADWYNRNWDIYMYNISTNTETQITTNKSDQIHPAIYGDRIIWVDSRNGYRVNELFQGNQDIYMCTVSVMDPSLKPPVADFFANVTSGNAPLKALFTDNRKAAKSQNCGANGN</sequence>
<dbReference type="CDD" id="cd00146">
    <property type="entry name" value="PKD"/>
    <property type="match status" value="1"/>
</dbReference>
<dbReference type="InterPro" id="IPR013783">
    <property type="entry name" value="Ig-like_fold"/>
</dbReference>
<dbReference type="Gene3D" id="2.60.40.10">
    <property type="entry name" value="Immunoglobulins"/>
    <property type="match status" value="1"/>
</dbReference>
<evidence type="ECO:0000313" key="3">
    <source>
        <dbReference type="Proteomes" id="UP000056925"/>
    </source>
</evidence>
<gene>
    <name evidence="2" type="ORF">MSTHC_0398</name>
</gene>
<dbReference type="NCBIfam" id="TIGR03804">
    <property type="entry name" value="para_beta_helix"/>
    <property type="match status" value="2"/>
</dbReference>